<comment type="caution">
    <text evidence="1">The sequence shown here is derived from an EMBL/GenBank/DDBJ whole genome shotgun (WGS) entry which is preliminary data.</text>
</comment>
<organism evidence="1 2">
    <name type="scientific">Mycetohabitans endofungorum</name>
    <dbReference type="NCBI Taxonomy" id="417203"/>
    <lineage>
        <taxon>Bacteria</taxon>
        <taxon>Pseudomonadati</taxon>
        <taxon>Pseudomonadota</taxon>
        <taxon>Betaproteobacteria</taxon>
        <taxon>Burkholderiales</taxon>
        <taxon>Burkholderiaceae</taxon>
        <taxon>Mycetohabitans</taxon>
    </lineage>
</organism>
<dbReference type="Proteomes" id="UP000243096">
    <property type="component" value="Unassembled WGS sequence"/>
</dbReference>
<name>A0A2P5KE87_9BURK</name>
<keyword evidence="2" id="KW-1185">Reference proteome</keyword>
<gene>
    <name evidence="1" type="ORF">B0O95_101105</name>
</gene>
<proteinExistence type="predicted"/>
<evidence type="ECO:0000313" key="2">
    <source>
        <dbReference type="Proteomes" id="UP000243096"/>
    </source>
</evidence>
<dbReference type="EMBL" id="PRDW01000001">
    <property type="protein sequence ID" value="PPB85022.1"/>
    <property type="molecule type" value="Genomic_DNA"/>
</dbReference>
<reference evidence="1 2" key="1">
    <citation type="submission" date="2018-01" db="EMBL/GenBank/DDBJ databases">
        <title>Genomic Encyclopedia of Type Strains, Phase III (KMG-III): the genomes of soil and plant-associated and newly described type strains.</title>
        <authorList>
            <person name="Whitman W."/>
        </authorList>
    </citation>
    <scope>NUCLEOTIDE SEQUENCE [LARGE SCALE GENOMIC DNA]</scope>
    <source>
        <strain evidence="1 2">HKI456</strain>
    </source>
</reference>
<dbReference type="AlphaFoldDB" id="A0A2P5KE87"/>
<accession>A0A2P5KE87</accession>
<sequence length="172" mass="18636">MAICGSFAHTCAETADGLPPRIRAFCNGSHGNCSVHSPTQTLRHRQMRIKINIVNSLSYLRKQSSLDLGFDQEPAWFCSVPDAWGRAARRFLESCSKQVPGMAVLGVRGLNGPTFRVSARIAPSTSNGTVVCAVLTAIVKAASAFRLLETTFSLTGAWHCQPLKRCNETSLV</sequence>
<evidence type="ECO:0000313" key="1">
    <source>
        <dbReference type="EMBL" id="PPB85022.1"/>
    </source>
</evidence>
<protein>
    <submittedName>
        <fullName evidence="1">Uncharacterized protein</fullName>
    </submittedName>
</protein>